<comment type="caution">
    <text evidence="5">The sequence shown here is derived from an EMBL/GenBank/DDBJ whole genome shotgun (WGS) entry which is preliminary data.</text>
</comment>
<dbReference type="GO" id="GO:0003700">
    <property type="term" value="F:DNA-binding transcription factor activity"/>
    <property type="evidence" value="ECO:0007669"/>
    <property type="project" value="InterPro"/>
</dbReference>
<keyword evidence="1" id="KW-0805">Transcription regulation</keyword>
<evidence type="ECO:0000256" key="1">
    <source>
        <dbReference type="ARBA" id="ARBA00023015"/>
    </source>
</evidence>
<proteinExistence type="predicted"/>
<sequence length="116" mass="12730">MLTVANPTTLALQAKLFRGFADPSRLAILIALRNGARSVSDIVQATGLSQPNVSNHLSCLRDCGLVTASPQGRFVYYELSDRRVEQLLRLADELLADVAKGVYECTRYQAEDTSDE</sequence>
<dbReference type="PRINTS" id="PR00778">
    <property type="entry name" value="HTHARSR"/>
</dbReference>
<dbReference type="InterPro" id="IPR001845">
    <property type="entry name" value="HTH_ArsR_DNA-bd_dom"/>
</dbReference>
<keyword evidence="6" id="KW-1185">Reference proteome</keyword>
<evidence type="ECO:0000256" key="2">
    <source>
        <dbReference type="ARBA" id="ARBA00023125"/>
    </source>
</evidence>
<organism evidence="5 6">
    <name type="scientific">Chloroflexus islandicus</name>
    <dbReference type="NCBI Taxonomy" id="1707952"/>
    <lineage>
        <taxon>Bacteria</taxon>
        <taxon>Bacillati</taxon>
        <taxon>Chloroflexota</taxon>
        <taxon>Chloroflexia</taxon>
        <taxon>Chloroflexales</taxon>
        <taxon>Chloroflexineae</taxon>
        <taxon>Chloroflexaceae</taxon>
        <taxon>Chloroflexus</taxon>
    </lineage>
</organism>
<dbReference type="CDD" id="cd00090">
    <property type="entry name" value="HTH_ARSR"/>
    <property type="match status" value="1"/>
</dbReference>
<evidence type="ECO:0000313" key="6">
    <source>
        <dbReference type="Proteomes" id="UP000078287"/>
    </source>
</evidence>
<dbReference type="RefSeq" id="WP_066785825.1">
    <property type="nucleotide sequence ID" value="NZ_LWQS01000044.1"/>
</dbReference>
<dbReference type="GO" id="GO:0003677">
    <property type="term" value="F:DNA binding"/>
    <property type="evidence" value="ECO:0007669"/>
    <property type="project" value="UniProtKB-KW"/>
</dbReference>
<dbReference type="PANTHER" id="PTHR33154">
    <property type="entry name" value="TRANSCRIPTIONAL REGULATOR, ARSR FAMILY"/>
    <property type="match status" value="1"/>
</dbReference>
<protein>
    <submittedName>
        <fullName evidence="5">Transcriptional regulator</fullName>
    </submittedName>
</protein>
<dbReference type="NCBIfam" id="NF033788">
    <property type="entry name" value="HTH_metalloreg"/>
    <property type="match status" value="1"/>
</dbReference>
<dbReference type="InterPro" id="IPR036388">
    <property type="entry name" value="WH-like_DNA-bd_sf"/>
</dbReference>
<dbReference type="Proteomes" id="UP000078287">
    <property type="component" value="Unassembled WGS sequence"/>
</dbReference>
<evidence type="ECO:0000256" key="3">
    <source>
        <dbReference type="ARBA" id="ARBA00023163"/>
    </source>
</evidence>
<dbReference type="InterPro" id="IPR036390">
    <property type="entry name" value="WH_DNA-bd_sf"/>
</dbReference>
<reference evidence="5 6" key="1">
    <citation type="submission" date="2016-04" db="EMBL/GenBank/DDBJ databases">
        <title>Chloroflexus islandicus sp. nov., a thermophilic filamentous anoxygenic phototrophic bacterium from geyser Strokkur (Iceland).</title>
        <authorList>
            <person name="Gaisin V.A."/>
            <person name="Kalashnikov A.M."/>
            <person name="Sukhacheva M.V."/>
            <person name="Grouzdev D.S."/>
            <person name="Ivanov T.M."/>
            <person name="Kuznetsov B."/>
            <person name="Gorlenko V.M."/>
        </authorList>
    </citation>
    <scope>NUCLEOTIDE SEQUENCE [LARGE SCALE GENOMIC DNA]</scope>
    <source>
        <strain evidence="6">isl-2</strain>
    </source>
</reference>
<gene>
    <name evidence="5" type="ORF">A6A03_12520</name>
</gene>
<name>A0A178MD85_9CHLR</name>
<dbReference type="InterPro" id="IPR011991">
    <property type="entry name" value="ArsR-like_HTH"/>
</dbReference>
<dbReference type="SUPFAM" id="SSF46785">
    <property type="entry name" value="Winged helix' DNA-binding domain"/>
    <property type="match status" value="1"/>
</dbReference>
<dbReference type="OrthoDB" id="9798835at2"/>
<feature type="domain" description="HTH arsR-type" evidence="4">
    <location>
        <begin position="5"/>
        <end position="99"/>
    </location>
</feature>
<dbReference type="EMBL" id="LWQS01000044">
    <property type="protein sequence ID" value="OAN46486.1"/>
    <property type="molecule type" value="Genomic_DNA"/>
</dbReference>
<dbReference type="PANTHER" id="PTHR33154:SF36">
    <property type="entry name" value="TRANSCRIPTIONAL REGULATOR"/>
    <property type="match status" value="1"/>
</dbReference>
<evidence type="ECO:0000259" key="4">
    <source>
        <dbReference type="PROSITE" id="PS50987"/>
    </source>
</evidence>
<evidence type="ECO:0000313" key="5">
    <source>
        <dbReference type="EMBL" id="OAN46486.1"/>
    </source>
</evidence>
<dbReference type="Gene3D" id="1.10.10.10">
    <property type="entry name" value="Winged helix-like DNA-binding domain superfamily/Winged helix DNA-binding domain"/>
    <property type="match status" value="1"/>
</dbReference>
<keyword evidence="3" id="KW-0804">Transcription</keyword>
<dbReference type="Pfam" id="PF01022">
    <property type="entry name" value="HTH_5"/>
    <property type="match status" value="1"/>
</dbReference>
<dbReference type="InterPro" id="IPR051081">
    <property type="entry name" value="HTH_MetalResp_TranReg"/>
</dbReference>
<dbReference type="PROSITE" id="PS50987">
    <property type="entry name" value="HTH_ARSR_2"/>
    <property type="match status" value="1"/>
</dbReference>
<dbReference type="STRING" id="1707952.A6A03_12520"/>
<keyword evidence="2" id="KW-0238">DNA-binding</keyword>
<dbReference type="AlphaFoldDB" id="A0A178MD85"/>
<dbReference type="SMART" id="SM00418">
    <property type="entry name" value="HTH_ARSR"/>
    <property type="match status" value="1"/>
</dbReference>
<accession>A0A178MD85</accession>